<dbReference type="HAMAP" id="MF_00087">
    <property type="entry name" value="Glu_tRNA_reductase"/>
    <property type="match status" value="1"/>
</dbReference>
<dbReference type="SUPFAM" id="SSF51735">
    <property type="entry name" value="NAD(P)-binding Rossmann-fold domains"/>
    <property type="match status" value="1"/>
</dbReference>
<comment type="miscellaneous">
    <text evidence="4">During catalysis, the active site Cys acts as a nucleophile attacking the alpha-carbonyl group of tRNA-bound glutamate with the formation of a thioester intermediate between enzyme and glutamate, and the concomitant release of tRNA(Glu). The thioester intermediate is finally reduced by direct hydride transfer from NADPH, to form the product GSA.</text>
</comment>
<dbReference type="PANTHER" id="PTHR43013:SF1">
    <property type="entry name" value="GLUTAMYL-TRNA REDUCTASE"/>
    <property type="match status" value="1"/>
</dbReference>
<protein>
    <recommendedName>
        <fullName evidence="4">Glutamyl-tRNA reductase</fullName>
        <shortName evidence="4">GluTR</shortName>
        <ecNumber evidence="4">1.2.1.70</ecNumber>
    </recommendedName>
</protein>
<feature type="binding site" evidence="4">
    <location>
        <position position="118"/>
    </location>
    <ligand>
        <name>substrate</name>
    </ligand>
</feature>
<feature type="domain" description="Glutamyl-tRNA reductase N-terminal" evidence="6">
    <location>
        <begin position="7"/>
        <end position="153"/>
    </location>
</feature>
<dbReference type="EC" id="1.2.1.70" evidence="4"/>
<dbReference type="EMBL" id="FMHG01000001">
    <property type="protein sequence ID" value="SCJ48872.1"/>
    <property type="molecule type" value="Genomic_DNA"/>
</dbReference>
<keyword evidence="1 4" id="KW-0521">NADP</keyword>
<dbReference type="GO" id="GO:0019353">
    <property type="term" value="P:protoporphyrinogen IX biosynthetic process from glutamate"/>
    <property type="evidence" value="ECO:0007669"/>
    <property type="project" value="TreeGrafter"/>
</dbReference>
<organism evidence="7">
    <name type="scientific">uncultured Anaerotruncus sp</name>
    <dbReference type="NCBI Taxonomy" id="905011"/>
    <lineage>
        <taxon>Bacteria</taxon>
        <taxon>Bacillati</taxon>
        <taxon>Bacillota</taxon>
        <taxon>Clostridia</taxon>
        <taxon>Eubacteriales</taxon>
        <taxon>Oscillospiraceae</taxon>
        <taxon>Anaerotruncus</taxon>
        <taxon>environmental samples</taxon>
    </lineage>
</organism>
<dbReference type="InterPro" id="IPR006151">
    <property type="entry name" value="Shikm_DH/Glu-tRNA_Rdtase"/>
</dbReference>
<evidence type="ECO:0000259" key="6">
    <source>
        <dbReference type="Pfam" id="PF05201"/>
    </source>
</evidence>
<evidence type="ECO:0000259" key="5">
    <source>
        <dbReference type="Pfam" id="PF01488"/>
    </source>
</evidence>
<dbReference type="SUPFAM" id="SSF69742">
    <property type="entry name" value="Glutamyl tRNA-reductase catalytic, N-terminal domain"/>
    <property type="match status" value="1"/>
</dbReference>
<feature type="binding site" evidence="4">
    <location>
        <begin position="112"/>
        <end position="114"/>
    </location>
    <ligand>
        <name>substrate</name>
    </ligand>
</feature>
<evidence type="ECO:0000256" key="1">
    <source>
        <dbReference type="ARBA" id="ARBA00022857"/>
    </source>
</evidence>
<evidence type="ECO:0000256" key="2">
    <source>
        <dbReference type="ARBA" id="ARBA00023002"/>
    </source>
</evidence>
<dbReference type="AlphaFoldDB" id="A0A1C6GU95"/>
<dbReference type="GO" id="GO:0050661">
    <property type="term" value="F:NADP binding"/>
    <property type="evidence" value="ECO:0007669"/>
    <property type="project" value="InterPro"/>
</dbReference>
<evidence type="ECO:0000256" key="3">
    <source>
        <dbReference type="ARBA" id="ARBA00023244"/>
    </source>
</evidence>
<dbReference type="InterPro" id="IPR000343">
    <property type="entry name" value="4pyrrol_synth_GluRdtase"/>
</dbReference>
<evidence type="ECO:0000256" key="4">
    <source>
        <dbReference type="HAMAP-Rule" id="MF_00087"/>
    </source>
</evidence>
<evidence type="ECO:0000313" key="7">
    <source>
        <dbReference type="EMBL" id="SCJ48872.1"/>
    </source>
</evidence>
<feature type="site" description="Important for activity" evidence="4">
    <location>
        <position position="97"/>
    </location>
</feature>
<dbReference type="InterPro" id="IPR036343">
    <property type="entry name" value="GluRdtase_N_sf"/>
</dbReference>
<feature type="binding site" evidence="4">
    <location>
        <begin position="49"/>
        <end position="52"/>
    </location>
    <ligand>
        <name>substrate</name>
    </ligand>
</feature>
<comment type="function">
    <text evidence="4">Catalyzes the NADPH-dependent reduction of glutamyl-tRNA(Glu) to glutamate 1-semialdehyde (GSA).</text>
</comment>
<dbReference type="PANTHER" id="PTHR43013">
    <property type="entry name" value="GLUTAMYL-TRNA REDUCTASE"/>
    <property type="match status" value="1"/>
</dbReference>
<dbReference type="Pfam" id="PF01488">
    <property type="entry name" value="Shikimate_DH"/>
    <property type="match status" value="1"/>
</dbReference>
<dbReference type="InterPro" id="IPR015895">
    <property type="entry name" value="4pyrrol_synth_GluRdtase_N"/>
</dbReference>
<comment type="similarity">
    <text evidence="4">Belongs to the glutamyl-tRNA reductase family.</text>
</comment>
<dbReference type="Gene3D" id="3.40.50.720">
    <property type="entry name" value="NAD(P)-binding Rossmann-like Domain"/>
    <property type="match status" value="1"/>
</dbReference>
<feature type="domain" description="Quinate/shikimate 5-dehydrogenase/glutamyl-tRNA reductase" evidence="5">
    <location>
        <begin position="178"/>
        <end position="293"/>
    </location>
</feature>
<name>A0A1C6GU95_9FIRM</name>
<dbReference type="Gene3D" id="3.30.460.30">
    <property type="entry name" value="Glutamyl-tRNA reductase, N-terminal domain"/>
    <property type="match status" value="1"/>
</dbReference>
<comment type="pathway">
    <text evidence="4">Porphyrin-containing compound metabolism; protoporphyrin-IX biosynthesis; 5-aminolevulinate from L-glutamyl-tRNA(Glu): step 1/2.</text>
</comment>
<feature type="binding site" evidence="4">
    <location>
        <begin position="185"/>
        <end position="190"/>
    </location>
    <ligand>
        <name>NADP(+)</name>
        <dbReference type="ChEBI" id="CHEBI:58349"/>
    </ligand>
</feature>
<dbReference type="GO" id="GO:0008883">
    <property type="term" value="F:glutamyl-tRNA reductase activity"/>
    <property type="evidence" value="ECO:0007669"/>
    <property type="project" value="UniProtKB-UniRule"/>
</dbReference>
<comment type="subunit">
    <text evidence="4">Homodimer.</text>
</comment>
<sequence length="333" mass="37328">MNICMAGIDHSLAGIDIREKLSFTKSRCQELYDSLRQQRGVLGAVLLCTCNRTEVYLSCAEDHAPDPFLLLCAAMGEDAAQYAQMYRGRRGREAFWHLCRLACGAKSQIWGEDQIITQVKNAQAHARACGAIDSYLEVTFRTAIAAAKDIKTKVRFSRAVDSVAIQTLAAIKSFGQPVEEVLVIGNGEVGKLVAQALLDSGYRVSMTLRQYKYSQVELPSGAQAFDYSQRYEQMPRFDAVVSATSSPHHTIKLEGFTQLQRQPALLIDLAVPRDIQRSIGQLPGITLYNVDTLSGQDIAADHRRQLEEIDRLIEKHYADLQKWRRYREEVVAQ</sequence>
<keyword evidence="3 4" id="KW-0627">Porphyrin biosynthesis</keyword>
<proteinExistence type="inferred from homology"/>
<dbReference type="UniPathway" id="UPA00251">
    <property type="reaction ID" value="UER00316"/>
</dbReference>
<gene>
    <name evidence="4 7" type="primary">hemA</name>
    <name evidence="7" type="ORF">SAMEA3545359_00541</name>
</gene>
<feature type="binding site" evidence="4">
    <location>
        <position position="107"/>
    </location>
    <ligand>
        <name>substrate</name>
    </ligand>
</feature>
<feature type="active site" description="Nucleophile" evidence="4">
    <location>
        <position position="50"/>
    </location>
</feature>
<dbReference type="Pfam" id="PF05201">
    <property type="entry name" value="GlutR_N"/>
    <property type="match status" value="1"/>
</dbReference>
<comment type="catalytic activity">
    <reaction evidence="4">
        <text>(S)-4-amino-5-oxopentanoate + tRNA(Glu) + NADP(+) = L-glutamyl-tRNA(Glu) + NADPH + H(+)</text>
        <dbReference type="Rhea" id="RHEA:12344"/>
        <dbReference type="Rhea" id="RHEA-COMP:9663"/>
        <dbReference type="Rhea" id="RHEA-COMP:9680"/>
        <dbReference type="ChEBI" id="CHEBI:15378"/>
        <dbReference type="ChEBI" id="CHEBI:57501"/>
        <dbReference type="ChEBI" id="CHEBI:57783"/>
        <dbReference type="ChEBI" id="CHEBI:58349"/>
        <dbReference type="ChEBI" id="CHEBI:78442"/>
        <dbReference type="ChEBI" id="CHEBI:78520"/>
        <dbReference type="EC" id="1.2.1.70"/>
    </reaction>
</comment>
<dbReference type="InterPro" id="IPR036291">
    <property type="entry name" value="NAD(P)-bd_dom_sf"/>
</dbReference>
<keyword evidence="2 4" id="KW-0560">Oxidoreductase</keyword>
<comment type="domain">
    <text evidence="4">Possesses an unusual extended V-shaped dimeric structure with each monomer consisting of three distinct domains arranged along a curved 'spinal' alpha-helix. The N-terminal catalytic domain specifically recognizes the glutamate moiety of the substrate. The second domain is the NADPH-binding domain, and the third C-terminal domain is responsible for dimerization.</text>
</comment>
<reference evidence="7" key="1">
    <citation type="submission" date="2015-09" db="EMBL/GenBank/DDBJ databases">
        <authorList>
            <consortium name="Pathogen Informatics"/>
        </authorList>
    </citation>
    <scope>NUCLEOTIDE SEQUENCE</scope>
    <source>
        <strain evidence="7">2789STDY5834896</strain>
    </source>
</reference>
<accession>A0A1C6GU95</accession>